<dbReference type="Proteomes" id="UP000626148">
    <property type="component" value="Unassembled WGS sequence"/>
</dbReference>
<dbReference type="AlphaFoldDB" id="A0A918N872"/>
<keyword evidence="1" id="KW-0812">Transmembrane</keyword>
<feature type="transmembrane region" description="Helical" evidence="1">
    <location>
        <begin position="105"/>
        <end position="127"/>
    </location>
</feature>
<comment type="caution">
    <text evidence="2">The sequence shown here is derived from an EMBL/GenBank/DDBJ whole genome shotgun (WGS) entry which is preliminary data.</text>
</comment>
<reference evidence="2" key="1">
    <citation type="journal article" date="2014" name="Int. J. Syst. Evol. Microbiol.">
        <title>Complete genome sequence of Corynebacterium casei LMG S-19264T (=DSM 44701T), isolated from a smear-ripened cheese.</title>
        <authorList>
            <consortium name="US DOE Joint Genome Institute (JGI-PGF)"/>
            <person name="Walter F."/>
            <person name="Albersmeier A."/>
            <person name="Kalinowski J."/>
            <person name="Ruckert C."/>
        </authorList>
    </citation>
    <scope>NUCLEOTIDE SEQUENCE</scope>
    <source>
        <strain evidence="2">KCTC 22169</strain>
    </source>
</reference>
<dbReference type="InterPro" id="IPR013879">
    <property type="entry name" value="DUF1761"/>
</dbReference>
<reference evidence="2" key="2">
    <citation type="submission" date="2020-09" db="EMBL/GenBank/DDBJ databases">
        <authorList>
            <person name="Sun Q."/>
            <person name="Kim S."/>
        </authorList>
    </citation>
    <scope>NUCLEOTIDE SEQUENCE</scope>
    <source>
        <strain evidence="2">KCTC 22169</strain>
    </source>
</reference>
<keyword evidence="3" id="KW-1185">Reference proteome</keyword>
<organism evidence="2 3">
    <name type="scientific">Saccharospirillum salsuginis</name>
    <dbReference type="NCBI Taxonomy" id="418750"/>
    <lineage>
        <taxon>Bacteria</taxon>
        <taxon>Pseudomonadati</taxon>
        <taxon>Pseudomonadota</taxon>
        <taxon>Gammaproteobacteria</taxon>
        <taxon>Oceanospirillales</taxon>
        <taxon>Saccharospirillaceae</taxon>
        <taxon>Saccharospirillum</taxon>
    </lineage>
</organism>
<name>A0A918N872_9GAMM</name>
<proteinExistence type="predicted"/>
<feature type="transmembrane region" description="Helical" evidence="1">
    <location>
        <begin position="6"/>
        <end position="26"/>
    </location>
</feature>
<feature type="transmembrane region" description="Helical" evidence="1">
    <location>
        <begin position="47"/>
        <end position="68"/>
    </location>
</feature>
<dbReference type="Pfam" id="PF08570">
    <property type="entry name" value="DUF1761"/>
    <property type="match status" value="1"/>
</dbReference>
<evidence type="ECO:0000313" key="3">
    <source>
        <dbReference type="Proteomes" id="UP000626148"/>
    </source>
</evidence>
<evidence type="ECO:0000256" key="1">
    <source>
        <dbReference type="SAM" id="Phobius"/>
    </source>
</evidence>
<dbReference type="EMBL" id="BMXR01000002">
    <property type="protein sequence ID" value="GGX45556.1"/>
    <property type="molecule type" value="Genomic_DNA"/>
</dbReference>
<gene>
    <name evidence="2" type="ORF">GCM10007392_10730</name>
</gene>
<keyword evidence="1" id="KW-0472">Membrane</keyword>
<evidence type="ECO:0008006" key="4">
    <source>
        <dbReference type="Google" id="ProtNLM"/>
    </source>
</evidence>
<protein>
    <recommendedName>
        <fullName evidence="4">DUF1761 domain-containing protein</fullName>
    </recommendedName>
</protein>
<feature type="transmembrane region" description="Helical" evidence="1">
    <location>
        <begin position="80"/>
        <end position="98"/>
    </location>
</feature>
<keyword evidence="1" id="KW-1133">Transmembrane helix</keyword>
<evidence type="ECO:0000313" key="2">
    <source>
        <dbReference type="EMBL" id="GGX45556.1"/>
    </source>
</evidence>
<accession>A0A918N872</accession>
<sequence>MVMDIVAVIVVTVVGMGLGALWYGPLLGKAWQAETGLTDEKIADANMGLIMGTATLLELIAAIIFLFMADDGSAFNGVQVGALASMFFAIGLGINYLFERQSMKLYLINIGYMSLTFILMGVIIGFLR</sequence>